<comment type="cofactor">
    <cofactor evidence="1">
        <name>heme</name>
        <dbReference type="ChEBI" id="CHEBI:30413"/>
    </cofactor>
</comment>
<keyword evidence="12" id="KW-0479">Metal-binding</keyword>
<feature type="transmembrane region" description="Helical" evidence="17">
    <location>
        <begin position="100"/>
        <end position="125"/>
    </location>
</feature>
<evidence type="ECO:0000256" key="2">
    <source>
        <dbReference type="ARBA" id="ARBA00004050"/>
    </source>
</evidence>
<evidence type="ECO:0000256" key="5">
    <source>
        <dbReference type="ARBA" id="ARBA00019425"/>
    </source>
</evidence>
<keyword evidence="14 17" id="KW-1133">Transmembrane helix</keyword>
<keyword evidence="16 17" id="KW-0472">Membrane</keyword>
<gene>
    <name evidence="18" type="ORF">NCTC13337_01016</name>
</gene>
<dbReference type="InterPro" id="IPR014312">
    <property type="entry name" value="Succ_DH_anchor"/>
</dbReference>
<evidence type="ECO:0000256" key="15">
    <source>
        <dbReference type="ARBA" id="ARBA00023004"/>
    </source>
</evidence>
<keyword evidence="15" id="KW-0408">Iron</keyword>
<evidence type="ECO:0000256" key="11">
    <source>
        <dbReference type="ARBA" id="ARBA00022692"/>
    </source>
</evidence>
<dbReference type="GO" id="GO:0005886">
    <property type="term" value="C:plasma membrane"/>
    <property type="evidence" value="ECO:0007669"/>
    <property type="project" value="UniProtKB-SubCell"/>
</dbReference>
<proteinExistence type="predicted"/>
<evidence type="ECO:0000256" key="14">
    <source>
        <dbReference type="ARBA" id="ARBA00022989"/>
    </source>
</evidence>
<evidence type="ECO:0000256" key="9">
    <source>
        <dbReference type="ARBA" id="ARBA00022532"/>
    </source>
</evidence>
<dbReference type="InterPro" id="IPR034804">
    <property type="entry name" value="SQR/QFR_C/D"/>
</dbReference>
<dbReference type="Proteomes" id="UP000254601">
    <property type="component" value="Unassembled WGS sequence"/>
</dbReference>
<dbReference type="Gene3D" id="1.20.1300.10">
    <property type="entry name" value="Fumarate reductase/succinate dehydrogenase, transmembrane subunit"/>
    <property type="match status" value="1"/>
</dbReference>
<keyword evidence="13" id="KW-0249">Electron transport</keyword>
<evidence type="ECO:0000313" key="18">
    <source>
        <dbReference type="EMBL" id="SUO94955.1"/>
    </source>
</evidence>
<evidence type="ECO:0000256" key="16">
    <source>
        <dbReference type="ARBA" id="ARBA00023136"/>
    </source>
</evidence>
<dbReference type="Pfam" id="PF01127">
    <property type="entry name" value="Sdh_cyt"/>
    <property type="match status" value="1"/>
</dbReference>
<dbReference type="UniPathway" id="UPA00223"/>
<keyword evidence="19" id="KW-1185">Reference proteome</keyword>
<dbReference type="PANTHER" id="PTHR38689:SF1">
    <property type="entry name" value="SUCCINATE DEHYDROGENASE HYDROPHOBIC MEMBRANE ANCHOR SUBUNIT"/>
    <property type="match status" value="1"/>
</dbReference>
<dbReference type="EMBL" id="UHIC01000001">
    <property type="protein sequence ID" value="SUO94955.1"/>
    <property type="molecule type" value="Genomic_DNA"/>
</dbReference>
<feature type="transmembrane region" description="Helical" evidence="17">
    <location>
        <begin position="28"/>
        <end position="47"/>
    </location>
</feature>
<name>A0A380MQV4_9GAMM</name>
<evidence type="ECO:0000256" key="13">
    <source>
        <dbReference type="ARBA" id="ARBA00022982"/>
    </source>
</evidence>
<sequence length="127" mass="13938">MSILTALKQAKGLGSGHNGTHHFIVQRLTAVMLIPLVLYFLYAIILLTGAKTFADVTHWFANPFNSGVLITFLVTAFYHAALGLQVVIEDYIHCEKSKWLLLIAVRGLGVLFAIIAVVSVLRLALAY</sequence>
<evidence type="ECO:0000256" key="10">
    <source>
        <dbReference type="ARBA" id="ARBA00022617"/>
    </source>
</evidence>
<feature type="transmembrane region" description="Helical" evidence="17">
    <location>
        <begin position="67"/>
        <end position="88"/>
    </location>
</feature>
<keyword evidence="8" id="KW-0997">Cell inner membrane</keyword>
<evidence type="ECO:0000256" key="6">
    <source>
        <dbReference type="ARBA" id="ARBA00022448"/>
    </source>
</evidence>
<organism evidence="18 19">
    <name type="scientific">Suttonella ornithocola</name>
    <dbReference type="NCBI Taxonomy" id="279832"/>
    <lineage>
        <taxon>Bacteria</taxon>
        <taxon>Pseudomonadati</taxon>
        <taxon>Pseudomonadota</taxon>
        <taxon>Gammaproteobacteria</taxon>
        <taxon>Cardiobacteriales</taxon>
        <taxon>Cardiobacteriaceae</taxon>
        <taxon>Suttonella</taxon>
    </lineage>
</organism>
<dbReference type="NCBIfam" id="TIGR02968">
    <property type="entry name" value="succ_dehyd_anc"/>
    <property type="match status" value="1"/>
</dbReference>
<dbReference type="OrthoDB" id="9809280at2"/>
<evidence type="ECO:0000256" key="17">
    <source>
        <dbReference type="SAM" id="Phobius"/>
    </source>
</evidence>
<dbReference type="GO" id="GO:0009055">
    <property type="term" value="F:electron transfer activity"/>
    <property type="evidence" value="ECO:0007669"/>
    <property type="project" value="TreeGrafter"/>
</dbReference>
<evidence type="ECO:0000256" key="8">
    <source>
        <dbReference type="ARBA" id="ARBA00022519"/>
    </source>
</evidence>
<dbReference type="InterPro" id="IPR000701">
    <property type="entry name" value="SuccDH_FuR_B_TM-su"/>
</dbReference>
<protein>
    <recommendedName>
        <fullName evidence="5">Succinate dehydrogenase hydrophobic membrane anchor subunit</fullName>
    </recommendedName>
</protein>
<keyword evidence="11 17" id="KW-0812">Transmembrane</keyword>
<dbReference type="PANTHER" id="PTHR38689">
    <property type="entry name" value="SUCCINATE DEHYDROGENASE HYDROPHOBIC MEMBRANE ANCHOR SUBUNIT"/>
    <property type="match status" value="1"/>
</dbReference>
<keyword evidence="6" id="KW-0813">Transport</keyword>
<comment type="function">
    <text evidence="2">Membrane-anchoring subunit of succinate dehydrogenase (SDH).</text>
</comment>
<evidence type="ECO:0000256" key="4">
    <source>
        <dbReference type="ARBA" id="ARBA00005163"/>
    </source>
</evidence>
<dbReference type="AlphaFoldDB" id="A0A380MQV4"/>
<keyword evidence="10" id="KW-0349">Heme</keyword>
<evidence type="ECO:0000256" key="12">
    <source>
        <dbReference type="ARBA" id="ARBA00022723"/>
    </source>
</evidence>
<dbReference type="GO" id="GO:0046872">
    <property type="term" value="F:metal ion binding"/>
    <property type="evidence" value="ECO:0007669"/>
    <property type="project" value="UniProtKB-KW"/>
</dbReference>
<dbReference type="RefSeq" id="WP_072576994.1">
    <property type="nucleotide sequence ID" value="NZ_LWHB01000123.1"/>
</dbReference>
<dbReference type="GO" id="GO:0017004">
    <property type="term" value="P:cytochrome complex assembly"/>
    <property type="evidence" value="ECO:0007669"/>
    <property type="project" value="TreeGrafter"/>
</dbReference>
<evidence type="ECO:0000256" key="3">
    <source>
        <dbReference type="ARBA" id="ARBA00004429"/>
    </source>
</evidence>
<dbReference type="GO" id="GO:0020037">
    <property type="term" value="F:heme binding"/>
    <property type="evidence" value="ECO:0007669"/>
    <property type="project" value="InterPro"/>
</dbReference>
<dbReference type="CDD" id="cd03495">
    <property type="entry name" value="SQR_TypeC_SdhD_like"/>
    <property type="match status" value="1"/>
</dbReference>
<dbReference type="GO" id="GO:0006099">
    <property type="term" value="P:tricarboxylic acid cycle"/>
    <property type="evidence" value="ECO:0007669"/>
    <property type="project" value="UniProtKB-UniPathway"/>
</dbReference>
<keyword evidence="7" id="KW-1003">Cell membrane</keyword>
<comment type="subcellular location">
    <subcellularLocation>
        <location evidence="3">Cell inner membrane</location>
        <topology evidence="3">Multi-pass membrane protein</topology>
    </subcellularLocation>
</comment>
<accession>A0A380MQV4</accession>
<comment type="pathway">
    <text evidence="4">Carbohydrate metabolism; tricarboxylic acid cycle.</text>
</comment>
<keyword evidence="9" id="KW-0816">Tricarboxylic acid cycle</keyword>
<evidence type="ECO:0000256" key="1">
    <source>
        <dbReference type="ARBA" id="ARBA00001971"/>
    </source>
</evidence>
<reference evidence="18 19" key="1">
    <citation type="submission" date="2018-06" db="EMBL/GenBank/DDBJ databases">
        <authorList>
            <consortium name="Pathogen Informatics"/>
            <person name="Doyle S."/>
        </authorList>
    </citation>
    <scope>NUCLEOTIDE SEQUENCE [LARGE SCALE GENOMIC DNA]</scope>
    <source>
        <strain evidence="18 19">NCTC13337</strain>
    </source>
</reference>
<evidence type="ECO:0000313" key="19">
    <source>
        <dbReference type="Proteomes" id="UP000254601"/>
    </source>
</evidence>
<dbReference type="SUPFAM" id="SSF81343">
    <property type="entry name" value="Fumarate reductase respiratory complex transmembrane subunits"/>
    <property type="match status" value="1"/>
</dbReference>
<evidence type="ECO:0000256" key="7">
    <source>
        <dbReference type="ARBA" id="ARBA00022475"/>
    </source>
</evidence>